<dbReference type="SUPFAM" id="SSF158472">
    <property type="entry name" value="HAMP domain-like"/>
    <property type="match status" value="1"/>
</dbReference>
<dbReference type="SMART" id="SM00387">
    <property type="entry name" value="HATPase_c"/>
    <property type="match status" value="1"/>
</dbReference>
<feature type="domain" description="HAMP" evidence="20">
    <location>
        <begin position="305"/>
        <end position="358"/>
    </location>
</feature>
<dbReference type="Pfam" id="PF00512">
    <property type="entry name" value="HisKA"/>
    <property type="match status" value="1"/>
</dbReference>
<evidence type="ECO:0000256" key="10">
    <source>
        <dbReference type="ARBA" id="ARBA00022840"/>
    </source>
</evidence>
<feature type="domain" description="Response regulatory" evidence="18">
    <location>
        <begin position="987"/>
        <end position="1102"/>
    </location>
</feature>
<feature type="transmembrane region" description="Helical" evidence="16">
    <location>
        <begin position="280"/>
        <end position="302"/>
    </location>
</feature>
<dbReference type="PRINTS" id="PR00344">
    <property type="entry name" value="BCTRLSENSOR"/>
</dbReference>
<comment type="caution">
    <text evidence="22">The sequence shown here is derived from an EMBL/GenBank/DDBJ whole genome shotgun (WGS) entry which is preliminary data.</text>
</comment>
<evidence type="ECO:0000256" key="8">
    <source>
        <dbReference type="ARBA" id="ARBA00022741"/>
    </source>
</evidence>
<dbReference type="Pfam" id="PF00989">
    <property type="entry name" value="PAS"/>
    <property type="match status" value="1"/>
</dbReference>
<evidence type="ECO:0000256" key="16">
    <source>
        <dbReference type="SAM" id="Phobius"/>
    </source>
</evidence>
<dbReference type="InterPro" id="IPR035965">
    <property type="entry name" value="PAS-like_dom_sf"/>
</dbReference>
<keyword evidence="6" id="KW-0808">Transferase</keyword>
<dbReference type="InterPro" id="IPR013767">
    <property type="entry name" value="PAS_fold"/>
</dbReference>
<evidence type="ECO:0000259" key="17">
    <source>
        <dbReference type="PROSITE" id="PS50109"/>
    </source>
</evidence>
<dbReference type="CDD" id="cd06225">
    <property type="entry name" value="HAMP"/>
    <property type="match status" value="1"/>
</dbReference>
<dbReference type="InterPro" id="IPR003660">
    <property type="entry name" value="HAMP_dom"/>
</dbReference>
<evidence type="ECO:0000256" key="5">
    <source>
        <dbReference type="ARBA" id="ARBA00022553"/>
    </source>
</evidence>
<sequence length="1216" mass="138834">MKKINSLRFKWMILILSVTSIALIILGTSNYIISKNNLMERLEGQYLTLIINSSKNLQDWLNIRYQEANILQDDPILRNGTLDEKLKRLNEPSITKDKHTLGIADLEGNMTLLNGEVIDVSMRENYNRALNGEISWSEPFISLMDERSIFTLYVPLYDENNKIHSLIGFAFSTEEVFRTFLQSEDVPEAIHVQVINSKGELAFNRSAVYNQQPENSQYRFLQNEAYTSLLNNGQGYIHINEEEFTGTLFYKQLIFTDVTDDRYIIYLVPEEIISKPLKDLFFSTITGLIITEILLGFLIYIISSRLIINRLKTILETTEKVANGFLKVSPIDVKGKDELSQIASSVNKMTETLINLFEPFETIISNNEYAMIVTDKNLDITNFNTYAEILTGYSSSDVVGQKNLLDFLCPEEVDLRGGRNNVIELILDSHHKVWTVCDKKCSKLPTELNSNKMVSQDGKLKGYVFLAKDISNQINQRVTTERLLSIVENAKDYIVSFNSDGEILYFNKALLKALNEVSLGKKRYLKDYISVSTQLRVMEGLKIAAEQGYYEVETEITSVEGKSIDASIVMVSHKRKESNETFYSAIIRDISVLKEAHRKQEIAIHQVQEANQAKSLFLAKMSHEIRTPLNGVIGLSEILKSTNLQETQKDYVDKILLSSRLLLNLINDILDFSKIEAGKVVMVKKEFNLHEMIKRLSTTTGVLIDSKPVSPIFDVDLNIPIVLVGDDLKVEQVLMNLISNAIKFTEDGYITLEVRIKKSYKNELLLQFNIIDTGIGMTQEEINKLFKEFSQLDGSINRKYGGTGLGLIISKNFIEKMGGHLSVNSEKGKGSTFSFIIPFYLTPRKQVMNISVENATILLIEKDDLLRQNIEKMMVNIGTAISVSSWDQVEEEIKNNSFTHCLVDLDLDEIDMKQWKWLYQESVKRNIYTIGYTRIYKKERVKNQLEDRIPNALLTLPLNMIELYEAVEFKKGKEIAQNANKIGNSDKILVVEDNQINQEVISTNLKNRGYIVQLANNGQQALQILNREHGIALIIMDIHMPGMNGYETTAKIRELQGYEQIPVIAITADLTAFKDEKASLFHAFLSKPIDSELMFSTISMMLSNWDEHSNVIDWEEARNRLNGKEQILIKLLKSFETNNDTTVDRIRECIEQEDYEKARLLVHTLKGASANLSLLSVCKRVTQLEDYLVKRDVNMNTALLLLEESLIHAFDYINTL</sequence>
<dbReference type="SUPFAM" id="SSF52172">
    <property type="entry name" value="CheY-like"/>
    <property type="match status" value="1"/>
</dbReference>
<dbReference type="PANTHER" id="PTHR45339">
    <property type="entry name" value="HYBRID SIGNAL TRANSDUCTION HISTIDINE KINASE J"/>
    <property type="match status" value="1"/>
</dbReference>
<dbReference type="Pfam" id="PF00072">
    <property type="entry name" value="Response_reg"/>
    <property type="match status" value="1"/>
</dbReference>
<dbReference type="SUPFAM" id="SSF55785">
    <property type="entry name" value="PYP-like sensor domain (PAS domain)"/>
    <property type="match status" value="2"/>
</dbReference>
<dbReference type="Proteomes" id="UP001597318">
    <property type="component" value="Unassembled WGS sequence"/>
</dbReference>
<keyword evidence="10 22" id="KW-0067">ATP-binding</keyword>
<dbReference type="CDD" id="cd18773">
    <property type="entry name" value="PDC1_HK_sensor"/>
    <property type="match status" value="1"/>
</dbReference>
<keyword evidence="23" id="KW-1185">Reference proteome</keyword>
<reference evidence="23" key="1">
    <citation type="journal article" date="2019" name="Int. J. Syst. Evol. Microbiol.">
        <title>The Global Catalogue of Microorganisms (GCM) 10K type strain sequencing project: providing services to taxonomists for standard genome sequencing and annotation.</title>
        <authorList>
            <consortium name="The Broad Institute Genomics Platform"/>
            <consortium name="The Broad Institute Genome Sequencing Center for Infectious Disease"/>
            <person name="Wu L."/>
            <person name="Ma J."/>
        </authorList>
    </citation>
    <scope>NUCLEOTIDE SEQUENCE [LARGE SCALE GENOMIC DNA]</scope>
    <source>
        <strain evidence="23">CGMCC 1.15474</strain>
    </source>
</reference>
<evidence type="ECO:0000313" key="22">
    <source>
        <dbReference type="EMBL" id="MFD2215591.1"/>
    </source>
</evidence>
<dbReference type="Pfam" id="PF02743">
    <property type="entry name" value="dCache_1"/>
    <property type="match status" value="1"/>
</dbReference>
<evidence type="ECO:0000259" key="21">
    <source>
        <dbReference type="PROSITE" id="PS50894"/>
    </source>
</evidence>
<name>A0ABW5C3F5_9BACI</name>
<feature type="domain" description="PAS" evidence="19">
    <location>
        <begin position="479"/>
        <end position="515"/>
    </location>
</feature>
<organism evidence="22 23">
    <name type="scientific">Metabacillus endolithicus</name>
    <dbReference type="NCBI Taxonomy" id="1535204"/>
    <lineage>
        <taxon>Bacteria</taxon>
        <taxon>Bacillati</taxon>
        <taxon>Bacillota</taxon>
        <taxon>Bacilli</taxon>
        <taxon>Bacillales</taxon>
        <taxon>Bacillaceae</taxon>
        <taxon>Metabacillus</taxon>
    </lineage>
</organism>
<comment type="subcellular location">
    <subcellularLocation>
        <location evidence="2">Cell membrane</location>
        <topology evidence="2">Multi-pass membrane protein</topology>
    </subcellularLocation>
</comment>
<dbReference type="InterPro" id="IPR008207">
    <property type="entry name" value="Sig_transdc_His_kin_Hpt_dom"/>
</dbReference>
<evidence type="ECO:0000256" key="11">
    <source>
        <dbReference type="ARBA" id="ARBA00022989"/>
    </source>
</evidence>
<feature type="domain" description="HPt" evidence="21">
    <location>
        <begin position="1124"/>
        <end position="1216"/>
    </location>
</feature>
<keyword evidence="11 16" id="KW-1133">Transmembrane helix</keyword>
<dbReference type="SUPFAM" id="SSF47384">
    <property type="entry name" value="Homodimeric domain of signal transducing histidine kinase"/>
    <property type="match status" value="1"/>
</dbReference>
<dbReference type="InterPro" id="IPR001789">
    <property type="entry name" value="Sig_transdc_resp-reg_receiver"/>
</dbReference>
<dbReference type="Gene3D" id="3.40.50.2300">
    <property type="match status" value="1"/>
</dbReference>
<evidence type="ECO:0000256" key="13">
    <source>
        <dbReference type="ARBA" id="ARBA00023136"/>
    </source>
</evidence>
<evidence type="ECO:0000256" key="4">
    <source>
        <dbReference type="ARBA" id="ARBA00022475"/>
    </source>
</evidence>
<dbReference type="PROSITE" id="PS50894">
    <property type="entry name" value="HPT"/>
    <property type="match status" value="1"/>
</dbReference>
<feature type="modified residue" description="Phosphohistidine" evidence="14">
    <location>
        <position position="1163"/>
    </location>
</feature>
<dbReference type="Gene3D" id="1.20.120.160">
    <property type="entry name" value="HPT domain"/>
    <property type="match status" value="1"/>
</dbReference>
<dbReference type="SUPFAM" id="SSF47226">
    <property type="entry name" value="Histidine-containing phosphotransfer domain, HPT domain"/>
    <property type="match status" value="1"/>
</dbReference>
<dbReference type="PROSITE" id="PS50110">
    <property type="entry name" value="RESPONSE_REGULATORY"/>
    <property type="match status" value="1"/>
</dbReference>
<gene>
    <name evidence="22" type="ORF">ACFSKK_18030</name>
</gene>
<feature type="domain" description="PAS" evidence="19">
    <location>
        <begin position="356"/>
        <end position="412"/>
    </location>
</feature>
<dbReference type="InterPro" id="IPR003661">
    <property type="entry name" value="HisK_dim/P_dom"/>
</dbReference>
<dbReference type="InterPro" id="IPR033479">
    <property type="entry name" value="dCache_1"/>
</dbReference>
<dbReference type="Gene3D" id="3.30.565.10">
    <property type="entry name" value="Histidine kinase-like ATPase, C-terminal domain"/>
    <property type="match status" value="1"/>
</dbReference>
<dbReference type="InterPro" id="IPR036641">
    <property type="entry name" value="HPT_dom_sf"/>
</dbReference>
<evidence type="ECO:0000256" key="9">
    <source>
        <dbReference type="ARBA" id="ARBA00022777"/>
    </source>
</evidence>
<keyword evidence="13 16" id="KW-0472">Membrane</keyword>
<evidence type="ECO:0000313" key="23">
    <source>
        <dbReference type="Proteomes" id="UP001597318"/>
    </source>
</evidence>
<dbReference type="Pfam" id="PF00672">
    <property type="entry name" value="HAMP"/>
    <property type="match status" value="1"/>
</dbReference>
<dbReference type="NCBIfam" id="TIGR00229">
    <property type="entry name" value="sensory_box"/>
    <property type="match status" value="2"/>
</dbReference>
<dbReference type="SMART" id="SM00091">
    <property type="entry name" value="PAS"/>
    <property type="match status" value="2"/>
</dbReference>
<evidence type="ECO:0000256" key="6">
    <source>
        <dbReference type="ARBA" id="ARBA00022679"/>
    </source>
</evidence>
<protein>
    <recommendedName>
        <fullName evidence="3">histidine kinase</fullName>
        <ecNumber evidence="3">2.7.13.3</ecNumber>
    </recommendedName>
</protein>
<dbReference type="SMART" id="SM00448">
    <property type="entry name" value="REC"/>
    <property type="match status" value="1"/>
</dbReference>
<dbReference type="Gene3D" id="6.10.340.10">
    <property type="match status" value="1"/>
</dbReference>
<accession>A0ABW5C3F5</accession>
<dbReference type="InterPro" id="IPR003594">
    <property type="entry name" value="HATPase_dom"/>
</dbReference>
<evidence type="ECO:0000256" key="3">
    <source>
        <dbReference type="ARBA" id="ARBA00012438"/>
    </source>
</evidence>
<evidence type="ECO:0000259" key="20">
    <source>
        <dbReference type="PROSITE" id="PS50885"/>
    </source>
</evidence>
<dbReference type="EMBL" id="JBHUIK010000004">
    <property type="protein sequence ID" value="MFD2215591.1"/>
    <property type="molecule type" value="Genomic_DNA"/>
</dbReference>
<dbReference type="InterPro" id="IPR004358">
    <property type="entry name" value="Sig_transdc_His_kin-like_C"/>
</dbReference>
<dbReference type="PANTHER" id="PTHR45339:SF1">
    <property type="entry name" value="HYBRID SIGNAL TRANSDUCTION HISTIDINE KINASE J"/>
    <property type="match status" value="1"/>
</dbReference>
<dbReference type="InterPro" id="IPR036097">
    <property type="entry name" value="HisK_dim/P_sf"/>
</dbReference>
<keyword evidence="12" id="KW-0902">Two-component regulatory system</keyword>
<dbReference type="Gene3D" id="1.10.287.130">
    <property type="match status" value="1"/>
</dbReference>
<keyword evidence="7 16" id="KW-0812">Transmembrane</keyword>
<dbReference type="PROSITE" id="PS50112">
    <property type="entry name" value="PAS"/>
    <property type="match status" value="2"/>
</dbReference>
<dbReference type="CDD" id="cd00082">
    <property type="entry name" value="HisKA"/>
    <property type="match status" value="1"/>
</dbReference>
<proteinExistence type="predicted"/>
<dbReference type="EC" id="2.7.13.3" evidence="3"/>
<comment type="catalytic activity">
    <reaction evidence="1">
        <text>ATP + protein L-histidine = ADP + protein N-phospho-L-histidine.</text>
        <dbReference type="EC" id="2.7.13.3"/>
    </reaction>
</comment>
<dbReference type="InterPro" id="IPR036890">
    <property type="entry name" value="HATPase_C_sf"/>
</dbReference>
<dbReference type="RefSeq" id="WP_247340303.1">
    <property type="nucleotide sequence ID" value="NZ_CP095550.1"/>
</dbReference>
<dbReference type="SUPFAM" id="SSF55874">
    <property type="entry name" value="ATPase domain of HSP90 chaperone/DNA topoisomerase II/histidine kinase"/>
    <property type="match status" value="1"/>
</dbReference>
<keyword evidence="8" id="KW-0547">Nucleotide-binding</keyword>
<dbReference type="SMART" id="SM00388">
    <property type="entry name" value="HisKA"/>
    <property type="match status" value="1"/>
</dbReference>
<evidence type="ECO:0000256" key="7">
    <source>
        <dbReference type="ARBA" id="ARBA00022692"/>
    </source>
</evidence>
<feature type="modified residue" description="4-aspartylphosphate" evidence="15">
    <location>
        <position position="1037"/>
    </location>
</feature>
<evidence type="ECO:0000259" key="18">
    <source>
        <dbReference type="PROSITE" id="PS50110"/>
    </source>
</evidence>
<dbReference type="PROSITE" id="PS50885">
    <property type="entry name" value="HAMP"/>
    <property type="match status" value="1"/>
</dbReference>
<keyword evidence="4" id="KW-1003">Cell membrane</keyword>
<keyword evidence="9" id="KW-0418">Kinase</keyword>
<dbReference type="InterPro" id="IPR011006">
    <property type="entry name" value="CheY-like_superfamily"/>
</dbReference>
<evidence type="ECO:0000256" key="12">
    <source>
        <dbReference type="ARBA" id="ARBA00023012"/>
    </source>
</evidence>
<feature type="transmembrane region" description="Helical" evidence="16">
    <location>
        <begin position="12"/>
        <end position="33"/>
    </location>
</feature>
<dbReference type="CDD" id="cd16922">
    <property type="entry name" value="HATPase_EvgS-ArcB-TorS-like"/>
    <property type="match status" value="1"/>
</dbReference>
<dbReference type="Pfam" id="PF01627">
    <property type="entry name" value="Hpt"/>
    <property type="match status" value="1"/>
</dbReference>
<evidence type="ECO:0000256" key="2">
    <source>
        <dbReference type="ARBA" id="ARBA00004651"/>
    </source>
</evidence>
<dbReference type="Gene3D" id="3.30.450.20">
    <property type="entry name" value="PAS domain"/>
    <property type="match status" value="3"/>
</dbReference>
<dbReference type="InterPro" id="IPR005467">
    <property type="entry name" value="His_kinase_dom"/>
</dbReference>
<dbReference type="GO" id="GO:0005524">
    <property type="term" value="F:ATP binding"/>
    <property type="evidence" value="ECO:0007669"/>
    <property type="project" value="UniProtKB-KW"/>
</dbReference>
<feature type="domain" description="Histidine kinase" evidence="17">
    <location>
        <begin position="620"/>
        <end position="841"/>
    </location>
</feature>
<dbReference type="PROSITE" id="PS50109">
    <property type="entry name" value="HIS_KIN"/>
    <property type="match status" value="1"/>
</dbReference>
<dbReference type="SMART" id="SM00304">
    <property type="entry name" value="HAMP"/>
    <property type="match status" value="1"/>
</dbReference>
<evidence type="ECO:0000259" key="19">
    <source>
        <dbReference type="PROSITE" id="PS50112"/>
    </source>
</evidence>
<keyword evidence="5 15" id="KW-0597">Phosphoprotein</keyword>
<dbReference type="Pfam" id="PF02518">
    <property type="entry name" value="HATPase_c"/>
    <property type="match status" value="1"/>
</dbReference>
<evidence type="ECO:0000256" key="15">
    <source>
        <dbReference type="PROSITE-ProRule" id="PRU00169"/>
    </source>
</evidence>
<evidence type="ECO:0000256" key="1">
    <source>
        <dbReference type="ARBA" id="ARBA00000085"/>
    </source>
</evidence>
<evidence type="ECO:0000256" key="14">
    <source>
        <dbReference type="PROSITE-ProRule" id="PRU00110"/>
    </source>
</evidence>
<dbReference type="CDD" id="cd17546">
    <property type="entry name" value="REC_hyHK_CKI1_RcsC-like"/>
    <property type="match status" value="1"/>
</dbReference>
<dbReference type="InterPro" id="IPR000014">
    <property type="entry name" value="PAS"/>
</dbReference>